<evidence type="ECO:0000256" key="1">
    <source>
        <dbReference type="ARBA" id="ARBA00007664"/>
    </source>
</evidence>
<dbReference type="SUPFAM" id="SSF50494">
    <property type="entry name" value="Trypsin-like serine proteases"/>
    <property type="match status" value="1"/>
</dbReference>
<gene>
    <name evidence="8" type="ORF">TSAR_009907</name>
</gene>
<proteinExistence type="inferred from homology"/>
<comment type="caution">
    <text evidence="8">The sequence shown here is derived from an EMBL/GenBank/DDBJ whole genome shotgun (WGS) entry which is preliminary data.</text>
</comment>
<protein>
    <recommendedName>
        <fullName evidence="7">Peptidase S1 domain-containing protein</fullName>
    </recommendedName>
</protein>
<evidence type="ECO:0000256" key="6">
    <source>
        <dbReference type="RuleBase" id="RU363034"/>
    </source>
</evidence>
<dbReference type="Pfam" id="PF00089">
    <property type="entry name" value="Trypsin"/>
    <property type="match status" value="1"/>
</dbReference>
<dbReference type="FunFam" id="2.40.10.10:FF:000068">
    <property type="entry name" value="transmembrane protease serine 2"/>
    <property type="match status" value="1"/>
</dbReference>
<feature type="domain" description="Peptidase S1" evidence="7">
    <location>
        <begin position="46"/>
        <end position="282"/>
    </location>
</feature>
<evidence type="ECO:0000256" key="2">
    <source>
        <dbReference type="ARBA" id="ARBA00022670"/>
    </source>
</evidence>
<evidence type="ECO:0000259" key="7">
    <source>
        <dbReference type="PROSITE" id="PS50240"/>
    </source>
</evidence>
<dbReference type="InterPro" id="IPR001254">
    <property type="entry name" value="Trypsin_dom"/>
</dbReference>
<keyword evidence="5" id="KW-1015">Disulfide bond</keyword>
<evidence type="ECO:0000313" key="9">
    <source>
        <dbReference type="Proteomes" id="UP000215335"/>
    </source>
</evidence>
<evidence type="ECO:0000256" key="3">
    <source>
        <dbReference type="ARBA" id="ARBA00022801"/>
    </source>
</evidence>
<organism evidence="8 9">
    <name type="scientific">Trichomalopsis sarcophagae</name>
    <dbReference type="NCBI Taxonomy" id="543379"/>
    <lineage>
        <taxon>Eukaryota</taxon>
        <taxon>Metazoa</taxon>
        <taxon>Ecdysozoa</taxon>
        <taxon>Arthropoda</taxon>
        <taxon>Hexapoda</taxon>
        <taxon>Insecta</taxon>
        <taxon>Pterygota</taxon>
        <taxon>Neoptera</taxon>
        <taxon>Endopterygota</taxon>
        <taxon>Hymenoptera</taxon>
        <taxon>Apocrita</taxon>
        <taxon>Proctotrupomorpha</taxon>
        <taxon>Chalcidoidea</taxon>
        <taxon>Pteromalidae</taxon>
        <taxon>Pteromalinae</taxon>
        <taxon>Trichomalopsis</taxon>
    </lineage>
</organism>
<dbReference type="PANTHER" id="PTHR24276">
    <property type="entry name" value="POLYSERASE-RELATED"/>
    <property type="match status" value="1"/>
</dbReference>
<dbReference type="InterPro" id="IPR043504">
    <property type="entry name" value="Peptidase_S1_PA_chymotrypsin"/>
</dbReference>
<reference evidence="8 9" key="1">
    <citation type="journal article" date="2017" name="Curr. Biol.">
        <title>The Evolution of Venom by Co-option of Single-Copy Genes.</title>
        <authorList>
            <person name="Martinson E.O."/>
            <person name="Mrinalini"/>
            <person name="Kelkar Y.D."/>
            <person name="Chang C.H."/>
            <person name="Werren J.H."/>
        </authorList>
    </citation>
    <scope>NUCLEOTIDE SEQUENCE [LARGE SCALE GENOMIC DNA]</scope>
    <source>
        <strain evidence="8 9">Alberta</strain>
        <tissue evidence="8">Whole body</tissue>
    </source>
</reference>
<sequence>MFTVLRYKWLKLDSRDFSTTEMIFLLCCIGSIALVNGQGKSPSRRIIDGNIAQPSQFPYVARLFYKKIPECSATIIHERWALTAGHCIKHNRSDPTILVGSVNSQSDKNGAYYNAERLIQHEQYVYIPGSQNNGKEYVVNDIGLVRLNRPIEFTANVQKIRVPNYVENYANAIGKIVGFGLRTVSLTAGVSNNQLHYGTVRLITNEECRAFYPYVMDKHLCAAIVGRNSPCSGDSGGPLIVKGNEIGITSTIADENICNPNAGPSLFTKVDRFKPWIQQHLAAYGEWLP</sequence>
<dbReference type="SMART" id="SM00020">
    <property type="entry name" value="Tryp_SPc"/>
    <property type="match status" value="1"/>
</dbReference>
<keyword evidence="2 6" id="KW-0645">Protease</keyword>
<dbReference type="AlphaFoldDB" id="A0A232FLS2"/>
<dbReference type="InterPro" id="IPR001314">
    <property type="entry name" value="Peptidase_S1A"/>
</dbReference>
<dbReference type="InterPro" id="IPR050430">
    <property type="entry name" value="Peptidase_S1"/>
</dbReference>
<dbReference type="PROSITE" id="PS00135">
    <property type="entry name" value="TRYPSIN_SER"/>
    <property type="match status" value="1"/>
</dbReference>
<dbReference type="GO" id="GO:0006508">
    <property type="term" value="P:proteolysis"/>
    <property type="evidence" value="ECO:0007669"/>
    <property type="project" value="UniProtKB-KW"/>
</dbReference>
<dbReference type="InterPro" id="IPR018114">
    <property type="entry name" value="TRYPSIN_HIS"/>
</dbReference>
<evidence type="ECO:0000256" key="4">
    <source>
        <dbReference type="ARBA" id="ARBA00022825"/>
    </source>
</evidence>
<dbReference type="Proteomes" id="UP000215335">
    <property type="component" value="Unassembled WGS sequence"/>
</dbReference>
<dbReference type="PROSITE" id="PS50240">
    <property type="entry name" value="TRYPSIN_DOM"/>
    <property type="match status" value="1"/>
</dbReference>
<dbReference type="CDD" id="cd00190">
    <property type="entry name" value="Tryp_SPc"/>
    <property type="match status" value="1"/>
</dbReference>
<dbReference type="GO" id="GO:0004252">
    <property type="term" value="F:serine-type endopeptidase activity"/>
    <property type="evidence" value="ECO:0007669"/>
    <property type="project" value="InterPro"/>
</dbReference>
<keyword evidence="9" id="KW-1185">Reference proteome</keyword>
<dbReference type="InterPro" id="IPR033116">
    <property type="entry name" value="TRYPSIN_SER"/>
</dbReference>
<dbReference type="PRINTS" id="PR00722">
    <property type="entry name" value="CHYMOTRYPSIN"/>
</dbReference>
<evidence type="ECO:0000256" key="5">
    <source>
        <dbReference type="ARBA" id="ARBA00023157"/>
    </source>
</evidence>
<keyword evidence="3 6" id="KW-0378">Hydrolase</keyword>
<comment type="similarity">
    <text evidence="1">Belongs to the peptidase S1 family.</text>
</comment>
<dbReference type="Gene3D" id="2.40.10.10">
    <property type="entry name" value="Trypsin-like serine proteases"/>
    <property type="match status" value="1"/>
</dbReference>
<dbReference type="PROSITE" id="PS00134">
    <property type="entry name" value="TRYPSIN_HIS"/>
    <property type="match status" value="1"/>
</dbReference>
<keyword evidence="4 6" id="KW-0720">Serine protease</keyword>
<name>A0A232FLS2_9HYME</name>
<accession>A0A232FLS2</accession>
<evidence type="ECO:0000313" key="8">
    <source>
        <dbReference type="EMBL" id="OXU31684.1"/>
    </source>
</evidence>
<dbReference type="EMBL" id="NNAY01000038">
    <property type="protein sequence ID" value="OXU31684.1"/>
    <property type="molecule type" value="Genomic_DNA"/>
</dbReference>
<dbReference type="PANTHER" id="PTHR24276:SF98">
    <property type="entry name" value="FI18310P1-RELATED"/>
    <property type="match status" value="1"/>
</dbReference>
<dbReference type="InterPro" id="IPR009003">
    <property type="entry name" value="Peptidase_S1_PA"/>
</dbReference>
<dbReference type="STRING" id="543379.A0A232FLS2"/>